<keyword evidence="4" id="KW-0812">Transmembrane</keyword>
<dbReference type="PROSITE" id="PS00194">
    <property type="entry name" value="THIOREDOXIN_1"/>
    <property type="match status" value="1"/>
</dbReference>
<feature type="transmembrane region" description="Helical" evidence="4">
    <location>
        <begin position="77"/>
        <end position="97"/>
    </location>
</feature>
<dbReference type="SUPFAM" id="SSF52833">
    <property type="entry name" value="Thioredoxin-like"/>
    <property type="match status" value="1"/>
</dbReference>
<dbReference type="AlphaFoldDB" id="A0A4S2CSV1"/>
<evidence type="ECO:0000256" key="1">
    <source>
        <dbReference type="ARBA" id="ARBA00004196"/>
    </source>
</evidence>
<feature type="transmembrane region" description="Helical" evidence="4">
    <location>
        <begin position="6"/>
        <end position="26"/>
    </location>
</feature>
<dbReference type="InterPro" id="IPR017937">
    <property type="entry name" value="Thioredoxin_CS"/>
</dbReference>
<feature type="transmembrane region" description="Helical" evidence="4">
    <location>
        <begin position="47"/>
        <end position="65"/>
    </location>
</feature>
<dbReference type="Proteomes" id="UP000306631">
    <property type="component" value="Unassembled WGS sequence"/>
</dbReference>
<organism evidence="6 7">
    <name type="scientific">Stenotrophomonas maltophilia</name>
    <name type="common">Pseudomonas maltophilia</name>
    <name type="synonym">Xanthomonas maltophilia</name>
    <dbReference type="NCBI Taxonomy" id="40324"/>
    <lineage>
        <taxon>Bacteria</taxon>
        <taxon>Pseudomonadati</taxon>
        <taxon>Pseudomonadota</taxon>
        <taxon>Gammaproteobacteria</taxon>
        <taxon>Lysobacterales</taxon>
        <taxon>Lysobacteraceae</taxon>
        <taxon>Stenotrophomonas</taxon>
        <taxon>Stenotrophomonas maltophilia group</taxon>
    </lineage>
</organism>
<dbReference type="InterPro" id="IPR013766">
    <property type="entry name" value="Thioredoxin_domain"/>
</dbReference>
<dbReference type="CDD" id="cd02966">
    <property type="entry name" value="TlpA_like_family"/>
    <property type="match status" value="1"/>
</dbReference>
<evidence type="ECO:0000259" key="5">
    <source>
        <dbReference type="PROSITE" id="PS51352"/>
    </source>
</evidence>
<evidence type="ECO:0000313" key="7">
    <source>
        <dbReference type="Proteomes" id="UP000306631"/>
    </source>
</evidence>
<keyword evidence="3" id="KW-0676">Redox-active center</keyword>
<keyword evidence="2" id="KW-0201">Cytochrome c-type biogenesis</keyword>
<protein>
    <submittedName>
        <fullName evidence="6">TlpA family protein disulfide reductase</fullName>
    </submittedName>
</protein>
<dbReference type="InterPro" id="IPR013740">
    <property type="entry name" value="Redoxin"/>
</dbReference>
<dbReference type="PROSITE" id="PS51352">
    <property type="entry name" value="THIOREDOXIN_2"/>
    <property type="match status" value="1"/>
</dbReference>
<dbReference type="Gene3D" id="3.40.30.10">
    <property type="entry name" value="Glutaredoxin"/>
    <property type="match status" value="1"/>
</dbReference>
<accession>A0A4S2CSV1</accession>
<comment type="subcellular location">
    <subcellularLocation>
        <location evidence="1">Cell envelope</location>
    </subcellularLocation>
</comment>
<dbReference type="OrthoDB" id="9796554at2"/>
<dbReference type="Pfam" id="PF08534">
    <property type="entry name" value="Redoxin"/>
    <property type="match status" value="1"/>
</dbReference>
<dbReference type="PANTHER" id="PTHR42852">
    <property type="entry name" value="THIOL:DISULFIDE INTERCHANGE PROTEIN DSBE"/>
    <property type="match status" value="1"/>
</dbReference>
<evidence type="ECO:0000313" key="6">
    <source>
        <dbReference type="EMBL" id="TGY31879.1"/>
    </source>
</evidence>
<evidence type="ECO:0000256" key="3">
    <source>
        <dbReference type="ARBA" id="ARBA00023284"/>
    </source>
</evidence>
<dbReference type="RefSeq" id="WP_136006954.1">
    <property type="nucleotide sequence ID" value="NZ_SRYW01000022.1"/>
</dbReference>
<comment type="caution">
    <text evidence="6">The sequence shown here is derived from an EMBL/GenBank/DDBJ whole genome shotgun (WGS) entry which is preliminary data.</text>
</comment>
<proteinExistence type="predicted"/>
<keyword evidence="4" id="KW-0472">Membrane</keyword>
<dbReference type="GO" id="GO:0017004">
    <property type="term" value="P:cytochrome complex assembly"/>
    <property type="evidence" value="ECO:0007669"/>
    <property type="project" value="UniProtKB-KW"/>
</dbReference>
<dbReference type="EMBL" id="SRYW01000022">
    <property type="protein sequence ID" value="TGY31879.1"/>
    <property type="molecule type" value="Genomic_DNA"/>
</dbReference>
<sequence length="267" mass="29425">MISSVGPVPLVVVWVLVAMGVAMLVARMVRAEPKAKAPTPRSVLFDMLLIGLLAGRLGFILRYWTDYRHDGWAVLRLGDGGFLPWVAILVGLGWGAWRLRRWPHLRRSVAAGALAGVLCWAALSLGSGWLQRDRIALPTLALTRLDGVPDTLGGAHAQPTIVNLWATWCGPCRREMPVLARAQQRHSDLRFVFANQGETAEEVQAFLTAERLSLHNVLLDEPMHAAAALHVQAYPTTLFFDRDGRLQEVHLGELSAASLESKLARLR</sequence>
<reference evidence="6 7" key="1">
    <citation type="submission" date="2019-04" db="EMBL/GenBank/DDBJ databases">
        <title>Microbes associate with the intestines of laboratory mice.</title>
        <authorList>
            <person name="Navarre W."/>
            <person name="Wong E."/>
            <person name="Huang K."/>
            <person name="Tropini C."/>
            <person name="Ng K."/>
            <person name="Yu B."/>
        </authorList>
    </citation>
    <scope>NUCLEOTIDE SEQUENCE [LARGE SCALE GENOMIC DNA]</scope>
    <source>
        <strain evidence="6 7">NM62_B4-13</strain>
    </source>
</reference>
<evidence type="ECO:0000256" key="2">
    <source>
        <dbReference type="ARBA" id="ARBA00022748"/>
    </source>
</evidence>
<feature type="domain" description="Thioredoxin" evidence="5">
    <location>
        <begin position="131"/>
        <end position="267"/>
    </location>
</feature>
<dbReference type="InterPro" id="IPR050553">
    <property type="entry name" value="Thioredoxin_ResA/DsbE_sf"/>
</dbReference>
<dbReference type="GO" id="GO:0015036">
    <property type="term" value="F:disulfide oxidoreductase activity"/>
    <property type="evidence" value="ECO:0007669"/>
    <property type="project" value="UniProtKB-ARBA"/>
</dbReference>
<gene>
    <name evidence="6" type="ORF">E5352_18095</name>
</gene>
<dbReference type="InterPro" id="IPR036249">
    <property type="entry name" value="Thioredoxin-like_sf"/>
</dbReference>
<feature type="transmembrane region" description="Helical" evidence="4">
    <location>
        <begin position="109"/>
        <end position="130"/>
    </location>
</feature>
<dbReference type="GO" id="GO:0030313">
    <property type="term" value="C:cell envelope"/>
    <property type="evidence" value="ECO:0007669"/>
    <property type="project" value="UniProtKB-SubCell"/>
</dbReference>
<keyword evidence="4" id="KW-1133">Transmembrane helix</keyword>
<name>A0A4S2CSV1_STEMA</name>
<dbReference type="PANTHER" id="PTHR42852:SF18">
    <property type="entry name" value="CHROMOSOME UNDETERMINED SCAFFOLD_47, WHOLE GENOME SHOTGUN SEQUENCE"/>
    <property type="match status" value="1"/>
</dbReference>
<evidence type="ECO:0000256" key="4">
    <source>
        <dbReference type="SAM" id="Phobius"/>
    </source>
</evidence>